<organism evidence="3 4">
    <name type="scientific">Podarcis muralis</name>
    <name type="common">Wall lizard</name>
    <name type="synonym">Lacerta muralis</name>
    <dbReference type="NCBI Taxonomy" id="64176"/>
    <lineage>
        <taxon>Eukaryota</taxon>
        <taxon>Metazoa</taxon>
        <taxon>Chordata</taxon>
        <taxon>Craniata</taxon>
        <taxon>Vertebrata</taxon>
        <taxon>Euteleostomi</taxon>
        <taxon>Lepidosauria</taxon>
        <taxon>Squamata</taxon>
        <taxon>Bifurcata</taxon>
        <taxon>Unidentata</taxon>
        <taxon>Episquamata</taxon>
        <taxon>Laterata</taxon>
        <taxon>Lacertibaenia</taxon>
        <taxon>Lacertidae</taxon>
        <taxon>Podarcis</taxon>
    </lineage>
</organism>
<evidence type="ECO:0000256" key="1">
    <source>
        <dbReference type="SAM" id="Coils"/>
    </source>
</evidence>
<protein>
    <submittedName>
        <fullName evidence="3">Uncharacterized protein</fullName>
    </submittedName>
</protein>
<reference evidence="3" key="3">
    <citation type="submission" date="2025-09" db="UniProtKB">
        <authorList>
            <consortium name="Ensembl"/>
        </authorList>
    </citation>
    <scope>IDENTIFICATION</scope>
</reference>
<dbReference type="InterPro" id="IPR042566">
    <property type="entry name" value="L1_C"/>
</dbReference>
<reference evidence="3 4" key="1">
    <citation type="journal article" date="2019" name="Proc. Natl. Acad. Sci. U.S.A.">
        <title>Regulatory changes in pterin and carotenoid genes underlie balanced color polymorphisms in the wall lizard.</title>
        <authorList>
            <person name="Andrade P."/>
            <person name="Pinho C."/>
            <person name="Perez I de Lanuza G."/>
            <person name="Afonso S."/>
            <person name="Brejcha J."/>
            <person name="Rubin C.J."/>
            <person name="Wallerman O."/>
            <person name="Pereira P."/>
            <person name="Sabatino S.J."/>
            <person name="Bellati A."/>
            <person name="Pellitteri-Rosa D."/>
            <person name="Bosakova Z."/>
            <person name="Bunikis I."/>
            <person name="Carretero M.A."/>
            <person name="Feiner N."/>
            <person name="Marsik P."/>
            <person name="Pauperio F."/>
            <person name="Salvi D."/>
            <person name="Soler L."/>
            <person name="While G.M."/>
            <person name="Uller T."/>
            <person name="Font E."/>
            <person name="Andersson L."/>
            <person name="Carneiro M."/>
        </authorList>
    </citation>
    <scope>NUCLEOTIDE SEQUENCE</scope>
</reference>
<proteinExistence type="predicted"/>
<sequence>MANDQNKGEPQEKTLRSGKQYKIDTFMKRRASASGPSGASANPQEKTKVMSEEALSKALGEINDSLDQLKKQGAETSKQVAETNKTVAEISGEIDLNTKSIIDLGNKVNTNTESIGKLLEEASTTRKIAEEAKEIATATDEKFSPVFRKLGEHDLALSMIEMQRKERNLRIRAIPESEGDNLVDFLTKEFSDFWKQELEQEEFKIESAFRLGARQRKNKVRDCLVTLRSREERDKILNLHYQRTLRIEDSFVEIFKDIPKHILDARSQYKDLVILLKKNSVPFRWEYPQGLSFKYKGKKRKIKTVEEKDKFLEQHEEDLYKGAESGQDYSGGGTLDKDKLPLRGTPPTEEEEQLGAVGGKDK</sequence>
<accession>A0A670HWD5</accession>
<keyword evidence="1" id="KW-0175">Coiled coil</keyword>
<dbReference type="InterPro" id="IPR004244">
    <property type="entry name" value="Transposase_22"/>
</dbReference>
<dbReference type="OMA" id="ANDRNMA"/>
<reference evidence="3" key="2">
    <citation type="submission" date="2025-08" db="UniProtKB">
        <authorList>
            <consortium name="Ensembl"/>
        </authorList>
    </citation>
    <scope>IDENTIFICATION</scope>
</reference>
<feature type="compositionally biased region" description="Low complexity" evidence="2">
    <location>
        <begin position="32"/>
        <end position="41"/>
    </location>
</feature>
<feature type="region of interest" description="Disordered" evidence="2">
    <location>
        <begin position="1"/>
        <end position="52"/>
    </location>
</feature>
<dbReference type="AlphaFoldDB" id="A0A670HWD5"/>
<dbReference type="Proteomes" id="UP000472272">
    <property type="component" value="Chromosome 1"/>
</dbReference>
<evidence type="ECO:0000313" key="3">
    <source>
        <dbReference type="Ensembl" id="ENSPMRP00000003846.1"/>
    </source>
</evidence>
<feature type="compositionally biased region" description="Basic and acidic residues" evidence="2">
    <location>
        <begin position="1"/>
        <end position="27"/>
    </location>
</feature>
<dbReference type="GeneTree" id="ENSGT00990000210027"/>
<feature type="region of interest" description="Disordered" evidence="2">
    <location>
        <begin position="316"/>
        <end position="362"/>
    </location>
</feature>
<dbReference type="Gene3D" id="3.30.250.20">
    <property type="entry name" value="L1 transposable element, C-terminal domain"/>
    <property type="match status" value="1"/>
</dbReference>
<dbReference type="PANTHER" id="PTHR11505">
    <property type="entry name" value="L1 TRANSPOSABLE ELEMENT-RELATED"/>
    <property type="match status" value="1"/>
</dbReference>
<evidence type="ECO:0000256" key="2">
    <source>
        <dbReference type="SAM" id="MobiDB-lite"/>
    </source>
</evidence>
<name>A0A670HWD5_PODMU</name>
<keyword evidence="4" id="KW-1185">Reference proteome</keyword>
<evidence type="ECO:0000313" key="4">
    <source>
        <dbReference type="Proteomes" id="UP000472272"/>
    </source>
</evidence>
<dbReference type="Ensembl" id="ENSPMRT00000004111.1">
    <property type="protein sequence ID" value="ENSPMRP00000003846.1"/>
    <property type="gene ID" value="ENSPMRG00000002659.1"/>
</dbReference>
<feature type="coiled-coil region" evidence="1">
    <location>
        <begin position="52"/>
        <end position="86"/>
    </location>
</feature>